<dbReference type="EC" id="6.2.1.30" evidence="3"/>
<feature type="domain" description="AMP-dependent synthetase/ligase" evidence="2">
    <location>
        <begin position="118"/>
        <end position="280"/>
    </location>
</feature>
<feature type="region of interest" description="Disordered" evidence="1">
    <location>
        <begin position="1"/>
        <end position="22"/>
    </location>
</feature>
<dbReference type="SUPFAM" id="SSF56801">
    <property type="entry name" value="Acetyl-CoA synthetase-like"/>
    <property type="match status" value="1"/>
</dbReference>
<dbReference type="AlphaFoldDB" id="A0A0W8FU69"/>
<dbReference type="EMBL" id="LNQE01000845">
    <property type="protein sequence ID" value="KUG24485.1"/>
    <property type="molecule type" value="Genomic_DNA"/>
</dbReference>
<organism evidence="3">
    <name type="scientific">hydrocarbon metagenome</name>
    <dbReference type="NCBI Taxonomy" id="938273"/>
    <lineage>
        <taxon>unclassified sequences</taxon>
        <taxon>metagenomes</taxon>
        <taxon>ecological metagenomes</taxon>
    </lineage>
</organism>
<comment type="caution">
    <text evidence="3">The sequence shown here is derived from an EMBL/GenBank/DDBJ whole genome shotgun (WGS) entry which is preliminary data.</text>
</comment>
<gene>
    <name evidence="3" type="ORF">ASZ90_005698</name>
</gene>
<name>A0A0W8FU69_9ZZZZ</name>
<reference evidence="3" key="1">
    <citation type="journal article" date="2015" name="Proc. Natl. Acad. Sci. U.S.A.">
        <title>Networks of energetic and metabolic interactions define dynamics in microbial communities.</title>
        <authorList>
            <person name="Embree M."/>
            <person name="Liu J.K."/>
            <person name="Al-Bassam M.M."/>
            <person name="Zengler K."/>
        </authorList>
    </citation>
    <scope>NUCLEOTIDE SEQUENCE</scope>
</reference>
<dbReference type="Gene3D" id="3.40.50.12780">
    <property type="entry name" value="N-terminal domain of ligase-like"/>
    <property type="match status" value="1"/>
</dbReference>
<dbReference type="InterPro" id="IPR000873">
    <property type="entry name" value="AMP-dep_synth/lig_dom"/>
</dbReference>
<accession>A0A0W8FU69</accession>
<keyword evidence="3" id="KW-0436">Ligase</keyword>
<sequence length="417" mass="46841">MNTLFDKKESWGKRKRKSQQDKALAEMVKLGYEKSLRVKQMLDESKINPAEIKSREDLECLPVTSREKLVELEQQQPPYAGLENPDIHIDRIFTSPGPVYEPHLSETDYLWARAFFAAGIGPKDVALCAFSYHLVAAGLTFHNGLRKVGATVVPSGASSTQIQVQLIKDLKVTAYVGTPSFLKAIIEKSKEMGFDFRKDFLVKKACFAAEPLLPDLRRSFENDYGIDTYQMYGATEVGDVAYECSEKKGWHICEETIVEIVDPATGKNVPEGELGEVVVTRLNNIFFLLRFGTGDLSRLITETCPCGRTSYRLAGIAGRVGDAVKVRGLFVAPSQLKMLQAKYNNLPLQVVVSRSGHEDVLKLRIEKISPEIGSVVWEENFKKVFRDICTVGINNLEYLNVGEIKPEEKIIVDQRKW</sequence>
<evidence type="ECO:0000256" key="1">
    <source>
        <dbReference type="SAM" id="MobiDB-lite"/>
    </source>
</evidence>
<evidence type="ECO:0000313" key="3">
    <source>
        <dbReference type="EMBL" id="KUG24485.1"/>
    </source>
</evidence>
<dbReference type="GO" id="GO:0047475">
    <property type="term" value="F:phenylacetate-CoA ligase activity"/>
    <property type="evidence" value="ECO:0007669"/>
    <property type="project" value="UniProtKB-EC"/>
</dbReference>
<dbReference type="InterPro" id="IPR042099">
    <property type="entry name" value="ANL_N_sf"/>
</dbReference>
<dbReference type="Pfam" id="PF00501">
    <property type="entry name" value="AMP-binding"/>
    <property type="match status" value="1"/>
</dbReference>
<proteinExistence type="predicted"/>
<protein>
    <submittedName>
        <fullName evidence="3">Phenylacetate-coenzyme a ligase</fullName>
        <ecNumber evidence="3">6.2.1.30</ecNumber>
    </submittedName>
</protein>
<dbReference type="PANTHER" id="PTHR43845">
    <property type="entry name" value="BLR5969 PROTEIN"/>
    <property type="match status" value="1"/>
</dbReference>
<dbReference type="PANTHER" id="PTHR43845:SF1">
    <property type="entry name" value="BLR5969 PROTEIN"/>
    <property type="match status" value="1"/>
</dbReference>
<evidence type="ECO:0000259" key="2">
    <source>
        <dbReference type="Pfam" id="PF00501"/>
    </source>
</evidence>